<dbReference type="PANTHER" id="PTHR10264">
    <property type="entry name" value="BAND 7 PROTEIN-RELATED"/>
    <property type="match status" value="1"/>
</dbReference>
<sequence length="396" mass="44223">MILRKRIVVADNERALLFRDRQLIDVLTAGVHQFWDVGNRLKVRVFDITNTEIVQKDVKALLRNMKSNNTCEAGFQPQDERREASDFRSNAHYTVISTDENEVALIFVDGQFDGLVNPQAEKWFWNTQAKVTVRRINVTEQVEVSAKDINVLAKAARASALDQGLVIKEVANQQVGLLFIDGQLVRVLKAGKFGFWNFNQSIEVQVVETRAQQLEVAGQEILTKDKVSLRVNLSATFKVADAVKAVTELANFREFLYNALQLALRKAIGTKVLDALLADKEAIDTFVMNFVAKKVAAFGLTLIEVGVKDIILPGEMKTILNQVVEAEKAAKANIIKRREETAATRSLLNTAKLMDESATLRRLKELETLEKVADKVDNITVFGGLEGLRNALTKSV</sequence>
<dbReference type="InterPro" id="IPR036013">
    <property type="entry name" value="Band_7/SPFH_dom_sf"/>
</dbReference>
<dbReference type="EMBL" id="JBHRTS010000010">
    <property type="protein sequence ID" value="MFC3195849.1"/>
    <property type="molecule type" value="Genomic_DNA"/>
</dbReference>
<dbReference type="RefSeq" id="WP_077412943.1">
    <property type="nucleotide sequence ID" value="NZ_JBHRTS010000010.1"/>
</dbReference>
<keyword evidence="5" id="KW-1185">Reference proteome</keyword>
<evidence type="ECO:0000313" key="5">
    <source>
        <dbReference type="Proteomes" id="UP001595533"/>
    </source>
</evidence>
<comment type="subcellular location">
    <subcellularLocation>
        <location evidence="1">Membrane</location>
        <topology evidence="1">Single-pass membrane protein</topology>
    </subcellularLocation>
</comment>
<feature type="domain" description="Band 7" evidence="3">
    <location>
        <begin position="165"/>
        <end position="324"/>
    </location>
</feature>
<protein>
    <submittedName>
        <fullName evidence="4">Slipin family protein</fullName>
    </submittedName>
</protein>
<accession>A0ABV7JD05</accession>
<dbReference type="Proteomes" id="UP001595533">
    <property type="component" value="Unassembled WGS sequence"/>
</dbReference>
<dbReference type="Gene3D" id="3.30.479.30">
    <property type="entry name" value="Band 7 domain"/>
    <property type="match status" value="1"/>
</dbReference>
<evidence type="ECO:0000256" key="2">
    <source>
        <dbReference type="ARBA" id="ARBA00008164"/>
    </source>
</evidence>
<dbReference type="SUPFAM" id="SSF117892">
    <property type="entry name" value="Band 7/SPFH domain"/>
    <property type="match status" value="1"/>
</dbReference>
<name>A0ABV7JD05_9GAMM</name>
<evidence type="ECO:0000259" key="3">
    <source>
        <dbReference type="SMART" id="SM00244"/>
    </source>
</evidence>
<evidence type="ECO:0000256" key="1">
    <source>
        <dbReference type="ARBA" id="ARBA00004167"/>
    </source>
</evidence>
<dbReference type="PANTHER" id="PTHR10264:SF83">
    <property type="entry name" value="BLL5629 PROTEIN"/>
    <property type="match status" value="1"/>
</dbReference>
<organism evidence="4 5">
    <name type="scientific">Marinicella sediminis</name>
    <dbReference type="NCBI Taxonomy" id="1792834"/>
    <lineage>
        <taxon>Bacteria</taxon>
        <taxon>Pseudomonadati</taxon>
        <taxon>Pseudomonadota</taxon>
        <taxon>Gammaproteobacteria</taxon>
        <taxon>Lysobacterales</taxon>
        <taxon>Marinicellaceae</taxon>
        <taxon>Marinicella</taxon>
    </lineage>
</organism>
<comment type="caution">
    <text evidence="4">The sequence shown here is derived from an EMBL/GenBank/DDBJ whole genome shotgun (WGS) entry which is preliminary data.</text>
</comment>
<dbReference type="InterPro" id="IPR043202">
    <property type="entry name" value="Band-7_stomatin-like"/>
</dbReference>
<dbReference type="Pfam" id="PF01145">
    <property type="entry name" value="Band_7"/>
    <property type="match status" value="1"/>
</dbReference>
<dbReference type="InterPro" id="IPR001107">
    <property type="entry name" value="Band_7"/>
</dbReference>
<dbReference type="CDD" id="cd13438">
    <property type="entry name" value="SPFH_eoslipins_u2"/>
    <property type="match status" value="1"/>
</dbReference>
<dbReference type="SMART" id="SM00244">
    <property type="entry name" value="PHB"/>
    <property type="match status" value="1"/>
</dbReference>
<reference evidence="5" key="1">
    <citation type="journal article" date="2019" name="Int. J. Syst. Evol. Microbiol.">
        <title>The Global Catalogue of Microorganisms (GCM) 10K type strain sequencing project: providing services to taxonomists for standard genome sequencing and annotation.</title>
        <authorList>
            <consortium name="The Broad Institute Genomics Platform"/>
            <consortium name="The Broad Institute Genome Sequencing Center for Infectious Disease"/>
            <person name="Wu L."/>
            <person name="Ma J."/>
        </authorList>
    </citation>
    <scope>NUCLEOTIDE SEQUENCE [LARGE SCALE GENOMIC DNA]</scope>
    <source>
        <strain evidence="5">KCTC 42953</strain>
    </source>
</reference>
<evidence type="ECO:0000313" key="4">
    <source>
        <dbReference type="EMBL" id="MFC3195849.1"/>
    </source>
</evidence>
<proteinExistence type="inferred from homology"/>
<comment type="similarity">
    <text evidence="2">Belongs to the band 7/mec-2 family.</text>
</comment>
<gene>
    <name evidence="4" type="ORF">ACFODZ_16465</name>
</gene>